<reference evidence="7 8" key="1">
    <citation type="journal article" date="2021" name="Sci. Rep.">
        <title>The distribution of antibiotic resistance genes in chicken gut microbiota commensals.</title>
        <authorList>
            <person name="Juricova H."/>
            <person name="Matiasovicova J."/>
            <person name="Kubasova T."/>
            <person name="Cejkova D."/>
            <person name="Rychlik I."/>
        </authorList>
    </citation>
    <scope>NUCLEOTIDE SEQUENCE [LARGE SCALE GENOMIC DNA]</scope>
    <source>
        <strain evidence="7 8">An829</strain>
    </source>
</reference>
<gene>
    <name evidence="6" type="primary">rnpA</name>
    <name evidence="7" type="ORF">H6A60_01025</name>
</gene>
<comment type="catalytic activity">
    <reaction evidence="6">
        <text>Endonucleolytic cleavage of RNA, removing 5'-extranucleotides from tRNA precursor.</text>
        <dbReference type="EC" id="3.1.26.5"/>
    </reaction>
</comment>
<organism evidence="7 8">
    <name type="scientific">Sutterella massiliensis</name>
    <dbReference type="NCBI Taxonomy" id="1816689"/>
    <lineage>
        <taxon>Bacteria</taxon>
        <taxon>Pseudomonadati</taxon>
        <taxon>Pseudomonadota</taxon>
        <taxon>Betaproteobacteria</taxon>
        <taxon>Burkholderiales</taxon>
        <taxon>Sutterellaceae</taxon>
        <taxon>Sutterella</taxon>
    </lineage>
</organism>
<comment type="caution">
    <text evidence="7">The sequence shown here is derived from an EMBL/GenBank/DDBJ whole genome shotgun (WGS) entry which is preliminary data.</text>
</comment>
<accession>A0ABS2DP03</accession>
<sequence length="154" mass="16819">MSPLEKRFGFPRSLRIVETSSFGAIARTRNEKTFRVHSTFFSAGCMENDAVGRLRFGVTVGKRNAHRSVDRATVKRILREAARQNAASLKALLDDSGKPLGLDVSLRLKAPIASAGLASAHTARKLLLAQDAKKLLELVAQRMRGRYKSDGGLA</sequence>
<dbReference type="Proteomes" id="UP000715095">
    <property type="component" value="Unassembled WGS sequence"/>
</dbReference>
<evidence type="ECO:0000256" key="5">
    <source>
        <dbReference type="ARBA" id="ARBA00022884"/>
    </source>
</evidence>
<evidence type="ECO:0000313" key="7">
    <source>
        <dbReference type="EMBL" id="MBM6703098.1"/>
    </source>
</evidence>
<keyword evidence="2 6" id="KW-0540">Nuclease</keyword>
<dbReference type="InterPro" id="IPR014721">
    <property type="entry name" value="Ribsml_uS5_D2-typ_fold_subgr"/>
</dbReference>
<keyword evidence="1 6" id="KW-0819">tRNA processing</keyword>
<dbReference type="HAMAP" id="MF_00227">
    <property type="entry name" value="RNase_P"/>
    <property type="match status" value="1"/>
</dbReference>
<protein>
    <recommendedName>
        <fullName evidence="6">Ribonuclease P protein component</fullName>
        <shortName evidence="6">RNase P protein</shortName>
        <shortName evidence="6">RNaseP protein</shortName>
        <ecNumber evidence="6">3.1.26.5</ecNumber>
    </recommendedName>
    <alternativeName>
        <fullName evidence="6">Protein C5</fullName>
    </alternativeName>
</protein>
<keyword evidence="3 6" id="KW-0255">Endonuclease</keyword>
<keyword evidence="8" id="KW-1185">Reference proteome</keyword>
<dbReference type="RefSeq" id="WP_205101478.1">
    <property type="nucleotide sequence ID" value="NZ_JACJJC010000001.1"/>
</dbReference>
<evidence type="ECO:0000256" key="2">
    <source>
        <dbReference type="ARBA" id="ARBA00022722"/>
    </source>
</evidence>
<evidence type="ECO:0000256" key="4">
    <source>
        <dbReference type="ARBA" id="ARBA00022801"/>
    </source>
</evidence>
<dbReference type="SUPFAM" id="SSF54211">
    <property type="entry name" value="Ribosomal protein S5 domain 2-like"/>
    <property type="match status" value="1"/>
</dbReference>
<dbReference type="EMBL" id="JACJJC010000001">
    <property type="protein sequence ID" value="MBM6703098.1"/>
    <property type="molecule type" value="Genomic_DNA"/>
</dbReference>
<evidence type="ECO:0000256" key="3">
    <source>
        <dbReference type="ARBA" id="ARBA00022759"/>
    </source>
</evidence>
<keyword evidence="5 6" id="KW-0694">RNA-binding</keyword>
<name>A0ABS2DP03_9BURK</name>
<dbReference type="EC" id="3.1.26.5" evidence="6"/>
<evidence type="ECO:0000256" key="1">
    <source>
        <dbReference type="ARBA" id="ARBA00022694"/>
    </source>
</evidence>
<dbReference type="InterPro" id="IPR000100">
    <property type="entry name" value="RNase_P"/>
</dbReference>
<dbReference type="InterPro" id="IPR020568">
    <property type="entry name" value="Ribosomal_Su5_D2-typ_SF"/>
</dbReference>
<evidence type="ECO:0000256" key="6">
    <source>
        <dbReference type="HAMAP-Rule" id="MF_00227"/>
    </source>
</evidence>
<comment type="similarity">
    <text evidence="6">Belongs to the RnpA family.</text>
</comment>
<dbReference type="Pfam" id="PF00825">
    <property type="entry name" value="Ribonuclease_P"/>
    <property type="match status" value="1"/>
</dbReference>
<proteinExistence type="inferred from homology"/>
<dbReference type="Gene3D" id="3.30.230.10">
    <property type="match status" value="1"/>
</dbReference>
<keyword evidence="4 6" id="KW-0378">Hydrolase</keyword>
<comment type="subunit">
    <text evidence="6">Consists of a catalytic RNA component (M1 or rnpB) and a protein subunit.</text>
</comment>
<evidence type="ECO:0000313" key="8">
    <source>
        <dbReference type="Proteomes" id="UP000715095"/>
    </source>
</evidence>
<comment type="function">
    <text evidence="6">RNaseP catalyzes the removal of the 5'-leader sequence from pre-tRNA to produce the mature 5'-terminus. It can also cleave other RNA substrates such as 4.5S RNA. The protein component plays an auxiliary but essential role in vivo by binding to the 5'-leader sequence and broadening the substrate specificity of the ribozyme.</text>
</comment>